<organism evidence="3 4">
    <name type="scientific">Microbacterium immunditiarum</name>
    <dbReference type="NCBI Taxonomy" id="337480"/>
    <lineage>
        <taxon>Bacteria</taxon>
        <taxon>Bacillati</taxon>
        <taxon>Actinomycetota</taxon>
        <taxon>Actinomycetes</taxon>
        <taxon>Micrococcales</taxon>
        <taxon>Microbacteriaceae</taxon>
        <taxon>Microbacterium</taxon>
    </lineage>
</organism>
<keyword evidence="1" id="KW-0560">Oxidoreductase</keyword>
<evidence type="ECO:0000313" key="4">
    <source>
        <dbReference type="Proteomes" id="UP000576969"/>
    </source>
</evidence>
<dbReference type="Proteomes" id="UP000576969">
    <property type="component" value="Unassembled WGS sequence"/>
</dbReference>
<evidence type="ECO:0000259" key="2">
    <source>
        <dbReference type="Pfam" id="PF00171"/>
    </source>
</evidence>
<accession>A0A7Y9KGP5</accession>
<dbReference type="Pfam" id="PF00171">
    <property type="entry name" value="Aldedh"/>
    <property type="match status" value="1"/>
</dbReference>
<reference evidence="3 4" key="1">
    <citation type="submission" date="2020-07" db="EMBL/GenBank/DDBJ databases">
        <title>Sequencing the genomes of 1000 actinobacteria strains.</title>
        <authorList>
            <person name="Klenk H.-P."/>
        </authorList>
    </citation>
    <scope>NUCLEOTIDE SEQUENCE [LARGE SCALE GENOMIC DNA]</scope>
    <source>
        <strain evidence="3 4">DSM 24662</strain>
    </source>
</reference>
<dbReference type="RefSeq" id="WP_425487518.1">
    <property type="nucleotide sequence ID" value="NZ_JACCBV010000001.1"/>
</dbReference>
<dbReference type="Gene3D" id="3.40.309.10">
    <property type="entry name" value="Aldehyde Dehydrogenase, Chain A, domain 2"/>
    <property type="match status" value="1"/>
</dbReference>
<gene>
    <name evidence="3" type="ORF">BJ991_000725</name>
</gene>
<dbReference type="GO" id="GO:0016620">
    <property type="term" value="F:oxidoreductase activity, acting on the aldehyde or oxo group of donors, NAD or NADP as acceptor"/>
    <property type="evidence" value="ECO:0007669"/>
    <property type="project" value="InterPro"/>
</dbReference>
<evidence type="ECO:0000313" key="3">
    <source>
        <dbReference type="EMBL" id="NYE18697.1"/>
    </source>
</evidence>
<dbReference type="AlphaFoldDB" id="A0A7Y9KGP5"/>
<dbReference type="InterPro" id="IPR016161">
    <property type="entry name" value="Ald_DH/histidinol_DH"/>
</dbReference>
<dbReference type="Gene3D" id="3.40.605.10">
    <property type="entry name" value="Aldehyde Dehydrogenase, Chain A, domain 1"/>
    <property type="match status" value="1"/>
</dbReference>
<dbReference type="InterPro" id="IPR015590">
    <property type="entry name" value="Aldehyde_DH_dom"/>
</dbReference>
<protein>
    <submittedName>
        <fullName evidence="3">Acyl-CoA reductase-like NAD-dependent aldehyde dehydrogenase</fullName>
    </submittedName>
</protein>
<dbReference type="InterPro" id="IPR016162">
    <property type="entry name" value="Ald_DH_N"/>
</dbReference>
<keyword evidence="4" id="KW-1185">Reference proteome</keyword>
<dbReference type="SUPFAM" id="SSF53720">
    <property type="entry name" value="ALDH-like"/>
    <property type="match status" value="1"/>
</dbReference>
<proteinExistence type="predicted"/>
<name>A0A7Y9KGP5_9MICO</name>
<evidence type="ECO:0000256" key="1">
    <source>
        <dbReference type="ARBA" id="ARBA00023002"/>
    </source>
</evidence>
<feature type="domain" description="Aldehyde dehydrogenase" evidence="2">
    <location>
        <begin position="209"/>
        <end position="364"/>
    </location>
</feature>
<dbReference type="InterPro" id="IPR016163">
    <property type="entry name" value="Ald_DH_C"/>
</dbReference>
<dbReference type="EMBL" id="JACCBV010000001">
    <property type="protein sequence ID" value="NYE18697.1"/>
    <property type="molecule type" value="Genomic_DNA"/>
</dbReference>
<sequence>MPTAKTTTKPPRGAKAALAASDPVLDLIEADLDALERGATAWAHVTLDQRARLMKALHTTVSAVAEEWADTASTSKGVEPGHPLRGEEWLSGPYAVLVAIDAYRATLEKLASGLSPLDGIKTDAAPGGRLRAHVFPQSPVDGLLLSGYTGEVWFEPGVTDDEARRAAGLAQLEPTASGGIGLVLGAGNVTSIPVLDVLYELLAHNRVSILKINPTQNALLSVFQRALAPLIEPGFLRIVTGGHDVGGALTANARIAHVHVTGAAATFDAIVWGPSTDSGTGGTAERRRRENRPLLKKPITAELGGVSPIIVVPGRWTKADLRFQAEHIATMRLQNSGHNCIAAQVVILSSDWPQREAFLGELRAAYDRAPERPVWYPRSEEKLDAAASAHPSARWNASRTRVIVEADAASATDLETTEYFSPVLGVVSLRGNGQEFLDAAVEHANDRLVGTLGANVLIDPATMDALGDGFEHAIAGLRYGTVAINAWTAFGFLTPTCTWGAFPGSTAADVQSGLGVVHNALLLDRVERSVVRGPFRPFPRSVPALLRPGTFSVLPKPPWFVTARTGATVSEGFTRFRMDGSWARLAGTLVQAFRA</sequence>
<comment type="caution">
    <text evidence="3">The sequence shown here is derived from an EMBL/GenBank/DDBJ whole genome shotgun (WGS) entry which is preliminary data.</text>
</comment>